<dbReference type="EMBL" id="NEGB01000007">
    <property type="protein sequence ID" value="OTG64309.1"/>
    <property type="molecule type" value="Genomic_DNA"/>
</dbReference>
<dbReference type="SUPFAM" id="SSF48600">
    <property type="entry name" value="Chorismate mutase II"/>
    <property type="match status" value="1"/>
</dbReference>
<dbReference type="Proteomes" id="UP000242765">
    <property type="component" value="Unassembled WGS sequence"/>
</dbReference>
<dbReference type="InterPro" id="IPR051331">
    <property type="entry name" value="Chorismate_mutase-related"/>
</dbReference>
<dbReference type="OrthoDB" id="3233357at2"/>
<dbReference type="GO" id="GO:0004106">
    <property type="term" value="F:chorismate mutase activity"/>
    <property type="evidence" value="ECO:0007669"/>
    <property type="project" value="UniProtKB-EC"/>
</dbReference>
<name>A0A1Y3CB82_9GAMM</name>
<dbReference type="PANTHER" id="PTHR38041:SF1">
    <property type="entry name" value="CHORISMATE MUTASE"/>
    <property type="match status" value="1"/>
</dbReference>
<evidence type="ECO:0000313" key="4">
    <source>
        <dbReference type="EMBL" id="OTG64309.1"/>
    </source>
</evidence>
<comment type="caution">
    <text evidence="4">The sequence shown here is derived from an EMBL/GenBank/DDBJ whole genome shotgun (WGS) entry which is preliminary data.</text>
</comment>
<dbReference type="InterPro" id="IPR036263">
    <property type="entry name" value="Chorismate_II_sf"/>
</dbReference>
<dbReference type="InterPro" id="IPR002701">
    <property type="entry name" value="CM_II_prokaryot"/>
</dbReference>
<gene>
    <name evidence="4" type="ORF">B9T28_12385</name>
</gene>
<dbReference type="EC" id="5.4.99.5" evidence="1"/>
<reference evidence="4 5" key="1">
    <citation type="submission" date="2017-04" db="EMBL/GenBank/DDBJ databases">
        <title>High diversity of culturable Acinetobacter species in natural soil and water ecosystems.</title>
        <authorList>
            <person name="Nemec A."/>
            <person name="Radolfova-Krizova L."/>
        </authorList>
    </citation>
    <scope>NUCLEOTIDE SEQUENCE [LARGE SCALE GENOMIC DNA]</scope>
    <source>
        <strain evidence="4 5">ANC 4999</strain>
    </source>
</reference>
<dbReference type="STRING" id="1977882.B9T28_12385"/>
<dbReference type="InterPro" id="IPR036979">
    <property type="entry name" value="CM_dom_sf"/>
</dbReference>
<dbReference type="GO" id="GO:0046417">
    <property type="term" value="P:chorismate metabolic process"/>
    <property type="evidence" value="ECO:0007669"/>
    <property type="project" value="InterPro"/>
</dbReference>
<keyword evidence="5" id="KW-1185">Reference proteome</keyword>
<dbReference type="AlphaFoldDB" id="A0A1Y3CB82"/>
<evidence type="ECO:0000256" key="1">
    <source>
        <dbReference type="ARBA" id="ARBA00012404"/>
    </source>
</evidence>
<evidence type="ECO:0000313" key="5">
    <source>
        <dbReference type="Proteomes" id="UP000242765"/>
    </source>
</evidence>
<proteinExistence type="predicted"/>
<feature type="domain" description="Chorismate mutase" evidence="3">
    <location>
        <begin position="3"/>
        <end position="93"/>
    </location>
</feature>
<dbReference type="Gene3D" id="1.20.59.10">
    <property type="entry name" value="Chorismate mutase"/>
    <property type="match status" value="1"/>
</dbReference>
<dbReference type="GO" id="GO:0009697">
    <property type="term" value="P:salicylic acid biosynthetic process"/>
    <property type="evidence" value="ECO:0007669"/>
    <property type="project" value="TreeGrafter"/>
</dbReference>
<protein>
    <recommendedName>
        <fullName evidence="1">chorismate mutase</fullName>
        <ecNumber evidence="1">5.4.99.5</ecNumber>
    </recommendedName>
</protein>
<sequence>MQKEKCESLDQVREKIDAIDQALIEIIATRQFYVDQAVRFKRTAEEVQSPERVQQVINKVRQKAIDLGTNPDLVEHLYREMIQHFIQRELKEIRP</sequence>
<dbReference type="PANTHER" id="PTHR38041">
    <property type="entry name" value="CHORISMATE MUTASE"/>
    <property type="match status" value="1"/>
</dbReference>
<dbReference type="SMART" id="SM00830">
    <property type="entry name" value="CM_2"/>
    <property type="match status" value="1"/>
</dbReference>
<keyword evidence="2" id="KW-0413">Isomerase</keyword>
<evidence type="ECO:0000256" key="2">
    <source>
        <dbReference type="ARBA" id="ARBA00023235"/>
    </source>
</evidence>
<dbReference type="Pfam" id="PF01817">
    <property type="entry name" value="CM_2"/>
    <property type="match status" value="1"/>
</dbReference>
<organism evidence="4 5">
    <name type="scientific">Acinetobacter silvestris</name>
    <dbReference type="NCBI Taxonomy" id="1977882"/>
    <lineage>
        <taxon>Bacteria</taxon>
        <taxon>Pseudomonadati</taxon>
        <taxon>Pseudomonadota</taxon>
        <taxon>Gammaproteobacteria</taxon>
        <taxon>Moraxellales</taxon>
        <taxon>Moraxellaceae</taxon>
        <taxon>Acinetobacter</taxon>
    </lineage>
</organism>
<dbReference type="PROSITE" id="PS51168">
    <property type="entry name" value="CHORISMATE_MUT_2"/>
    <property type="match status" value="1"/>
</dbReference>
<evidence type="ECO:0000259" key="3">
    <source>
        <dbReference type="PROSITE" id="PS51168"/>
    </source>
</evidence>
<dbReference type="RefSeq" id="WP_086204292.1">
    <property type="nucleotide sequence ID" value="NZ_NEGB01000007.1"/>
</dbReference>
<accession>A0A1Y3CB82</accession>